<protein>
    <submittedName>
        <fullName evidence="1">Uncharacterized protein</fullName>
    </submittedName>
</protein>
<proteinExistence type="predicted"/>
<comment type="caution">
    <text evidence="1">The sequence shown here is derived from an EMBL/GenBank/DDBJ whole genome shotgun (WGS) entry which is preliminary data.</text>
</comment>
<evidence type="ECO:0000313" key="2">
    <source>
        <dbReference type="Proteomes" id="UP000617979"/>
    </source>
</evidence>
<sequence length="53" mass="5858">MGWTPVIDRGVGVPAGTPAPVVQRLEEDFLQIARNDKIKEQMIFDGFSLTQKG</sequence>
<name>A0ABQ1GI17_9BACL</name>
<dbReference type="EMBL" id="BMEX01000004">
    <property type="protein sequence ID" value="GGA44039.1"/>
    <property type="molecule type" value="Genomic_DNA"/>
</dbReference>
<dbReference type="InterPro" id="IPR042100">
    <property type="entry name" value="Bug_dom1"/>
</dbReference>
<evidence type="ECO:0000313" key="1">
    <source>
        <dbReference type="EMBL" id="GGA44039.1"/>
    </source>
</evidence>
<accession>A0ABQ1GI17</accession>
<gene>
    <name evidence="1" type="ORF">GCM10007416_16450</name>
</gene>
<dbReference type="Gene3D" id="3.40.190.150">
    <property type="entry name" value="Bordetella uptake gene, domain 1"/>
    <property type="match status" value="1"/>
</dbReference>
<dbReference type="Proteomes" id="UP000617979">
    <property type="component" value="Unassembled WGS sequence"/>
</dbReference>
<organism evidence="1 2">
    <name type="scientific">Kroppenstedtia guangzhouensis</name>
    <dbReference type="NCBI Taxonomy" id="1274356"/>
    <lineage>
        <taxon>Bacteria</taxon>
        <taxon>Bacillati</taxon>
        <taxon>Bacillota</taxon>
        <taxon>Bacilli</taxon>
        <taxon>Bacillales</taxon>
        <taxon>Thermoactinomycetaceae</taxon>
        <taxon>Kroppenstedtia</taxon>
    </lineage>
</organism>
<dbReference type="RefSeq" id="WP_229735978.1">
    <property type="nucleotide sequence ID" value="NZ_BMEX01000004.1"/>
</dbReference>
<reference evidence="2" key="1">
    <citation type="journal article" date="2019" name="Int. J. Syst. Evol. Microbiol.">
        <title>The Global Catalogue of Microorganisms (GCM) 10K type strain sequencing project: providing services to taxonomists for standard genome sequencing and annotation.</title>
        <authorList>
            <consortium name="The Broad Institute Genomics Platform"/>
            <consortium name="The Broad Institute Genome Sequencing Center for Infectious Disease"/>
            <person name="Wu L."/>
            <person name="Ma J."/>
        </authorList>
    </citation>
    <scope>NUCLEOTIDE SEQUENCE [LARGE SCALE GENOMIC DNA]</scope>
    <source>
        <strain evidence="2">CGMCC 1.12404</strain>
    </source>
</reference>
<keyword evidence="2" id="KW-1185">Reference proteome</keyword>